<gene>
    <name evidence="1" type="ORF">Tci_008618</name>
</gene>
<accession>A0A6L2JIQ3</accession>
<protein>
    <submittedName>
        <fullName evidence="1">Uncharacterized protein</fullName>
    </submittedName>
</protein>
<dbReference type="EMBL" id="BKCJ010000833">
    <property type="protein sequence ID" value="GEU36640.1"/>
    <property type="molecule type" value="Genomic_DNA"/>
</dbReference>
<name>A0A6L2JIQ3_TANCI</name>
<proteinExistence type="predicted"/>
<sequence>MVQTMYGYKGSREPITVLKQHRRPLHAKESILLMANEDDQPTGQNDLATKVDKLTKQLESVIDGDTEGPYILKELDHGSHHLFKVEARIDIPTYGGTVDAEKLDSWIDQLKTYFTLYGVHSKEKVIFARLKLTSHALAWWNSMLKSLDEEVNRKGFAAALAVLVTKASQSRQHVLTHVLVGIIPVLIHLQSYLKTAISNYEVPLDEPVEEMGSEAIEEPAHKEEEFAQIVVLGLCVFFPNGEALSFVL</sequence>
<dbReference type="AlphaFoldDB" id="A0A6L2JIQ3"/>
<comment type="caution">
    <text evidence="1">The sequence shown here is derived from an EMBL/GenBank/DDBJ whole genome shotgun (WGS) entry which is preliminary data.</text>
</comment>
<organism evidence="1">
    <name type="scientific">Tanacetum cinerariifolium</name>
    <name type="common">Dalmatian daisy</name>
    <name type="synonym">Chrysanthemum cinerariifolium</name>
    <dbReference type="NCBI Taxonomy" id="118510"/>
    <lineage>
        <taxon>Eukaryota</taxon>
        <taxon>Viridiplantae</taxon>
        <taxon>Streptophyta</taxon>
        <taxon>Embryophyta</taxon>
        <taxon>Tracheophyta</taxon>
        <taxon>Spermatophyta</taxon>
        <taxon>Magnoliopsida</taxon>
        <taxon>eudicotyledons</taxon>
        <taxon>Gunneridae</taxon>
        <taxon>Pentapetalae</taxon>
        <taxon>asterids</taxon>
        <taxon>campanulids</taxon>
        <taxon>Asterales</taxon>
        <taxon>Asteraceae</taxon>
        <taxon>Asteroideae</taxon>
        <taxon>Anthemideae</taxon>
        <taxon>Anthemidinae</taxon>
        <taxon>Tanacetum</taxon>
    </lineage>
</organism>
<reference evidence="1" key="1">
    <citation type="journal article" date="2019" name="Sci. Rep.">
        <title>Draft genome of Tanacetum cinerariifolium, the natural source of mosquito coil.</title>
        <authorList>
            <person name="Yamashiro T."/>
            <person name="Shiraishi A."/>
            <person name="Satake H."/>
            <person name="Nakayama K."/>
        </authorList>
    </citation>
    <scope>NUCLEOTIDE SEQUENCE</scope>
</reference>
<evidence type="ECO:0000313" key="1">
    <source>
        <dbReference type="EMBL" id="GEU36640.1"/>
    </source>
</evidence>